<accession>A0AAI9YFR6</accession>
<dbReference type="AlphaFoldDB" id="A0AAI9YFR6"/>
<gene>
    <name evidence="2" type="ORF">CCOS01_16441</name>
</gene>
<dbReference type="GeneID" id="85348124"/>
<name>A0AAI9YFR6_9PEZI</name>
<organism evidence="2 3">
    <name type="scientific">Colletotrichum costaricense</name>
    <dbReference type="NCBI Taxonomy" id="1209916"/>
    <lineage>
        <taxon>Eukaryota</taxon>
        <taxon>Fungi</taxon>
        <taxon>Dikarya</taxon>
        <taxon>Ascomycota</taxon>
        <taxon>Pezizomycotina</taxon>
        <taxon>Sordariomycetes</taxon>
        <taxon>Hypocreomycetidae</taxon>
        <taxon>Glomerellales</taxon>
        <taxon>Glomerellaceae</taxon>
        <taxon>Colletotrichum</taxon>
        <taxon>Colletotrichum acutatum species complex</taxon>
    </lineage>
</organism>
<dbReference type="RefSeq" id="XP_060304893.1">
    <property type="nucleotide sequence ID" value="XM_060464577.1"/>
</dbReference>
<keyword evidence="3" id="KW-1185">Reference proteome</keyword>
<protein>
    <submittedName>
        <fullName evidence="2">Atg11p</fullName>
    </submittedName>
</protein>
<evidence type="ECO:0000313" key="2">
    <source>
        <dbReference type="EMBL" id="KAK1506582.1"/>
    </source>
</evidence>
<evidence type="ECO:0000313" key="3">
    <source>
        <dbReference type="Proteomes" id="UP001240678"/>
    </source>
</evidence>
<feature type="region of interest" description="Disordered" evidence="1">
    <location>
        <begin position="64"/>
        <end position="87"/>
    </location>
</feature>
<sequence length="87" mass="9697">MLTSRTLADSTDLKLLYWMNSSDPILRYLNFPSFKASRLPIVTVRPSAETAVYKPAKAAETKVEESEATAKEVAEEDITSYSTAEIH</sequence>
<reference evidence="2 3" key="1">
    <citation type="submission" date="2016-10" db="EMBL/GenBank/DDBJ databases">
        <title>The genome sequence of Colletotrichum fioriniae PJ7.</title>
        <authorList>
            <person name="Baroncelli R."/>
        </authorList>
    </citation>
    <scope>NUCLEOTIDE SEQUENCE [LARGE SCALE GENOMIC DNA]</scope>
    <source>
        <strain evidence="2 3">IMI 309622</strain>
    </source>
</reference>
<feature type="compositionally biased region" description="Basic and acidic residues" evidence="1">
    <location>
        <begin position="64"/>
        <end position="73"/>
    </location>
</feature>
<proteinExistence type="predicted"/>
<dbReference type="Proteomes" id="UP001240678">
    <property type="component" value="Unassembled WGS sequence"/>
</dbReference>
<dbReference type="EMBL" id="MOOE01000030">
    <property type="protein sequence ID" value="KAK1506582.1"/>
    <property type="molecule type" value="Genomic_DNA"/>
</dbReference>
<evidence type="ECO:0000256" key="1">
    <source>
        <dbReference type="SAM" id="MobiDB-lite"/>
    </source>
</evidence>
<comment type="caution">
    <text evidence="2">The sequence shown here is derived from an EMBL/GenBank/DDBJ whole genome shotgun (WGS) entry which is preliminary data.</text>
</comment>